<dbReference type="EMBL" id="JACASF010000004">
    <property type="protein sequence ID" value="KAF6481140.1"/>
    <property type="molecule type" value="Genomic_DNA"/>
</dbReference>
<keyword evidence="3" id="KW-1185">Reference proteome</keyword>
<accession>A0A7J8IA71</accession>
<proteinExistence type="predicted"/>
<evidence type="ECO:0000313" key="3">
    <source>
        <dbReference type="Proteomes" id="UP000550707"/>
    </source>
</evidence>
<gene>
    <name evidence="2" type="ORF">HJG59_012426</name>
</gene>
<dbReference type="InParanoid" id="A0A7J8IA71"/>
<sequence>MSPRSLEETVNAEKNEGPGQAEHVNLQGKKKQPSENCRLKYLERGSKELGLEGGVCFNRWPSTKKEKSDAPSHLPRKWTPPCNLDGQVSGDSEFTLETQKDYAGLAGKVKEGSSHEDRDTRKFTGPWVEPLCPAQQNGYKGIFLL</sequence>
<feature type="region of interest" description="Disordered" evidence="1">
    <location>
        <begin position="1"/>
        <end position="34"/>
    </location>
</feature>
<name>A0A7J8IA71_MOLMO</name>
<dbReference type="Proteomes" id="UP000550707">
    <property type="component" value="Unassembled WGS sequence"/>
</dbReference>
<feature type="compositionally biased region" description="Basic and acidic residues" evidence="1">
    <location>
        <begin position="108"/>
        <end position="122"/>
    </location>
</feature>
<feature type="region of interest" description="Disordered" evidence="1">
    <location>
        <begin position="106"/>
        <end position="127"/>
    </location>
</feature>
<reference evidence="2 3" key="1">
    <citation type="journal article" date="2020" name="Nature">
        <title>Six reference-quality genomes reveal evolution of bat adaptations.</title>
        <authorList>
            <person name="Jebb D."/>
            <person name="Huang Z."/>
            <person name="Pippel M."/>
            <person name="Hughes G.M."/>
            <person name="Lavrichenko K."/>
            <person name="Devanna P."/>
            <person name="Winkler S."/>
            <person name="Jermiin L.S."/>
            <person name="Skirmuntt E.C."/>
            <person name="Katzourakis A."/>
            <person name="Burkitt-Gray L."/>
            <person name="Ray D.A."/>
            <person name="Sullivan K.A.M."/>
            <person name="Roscito J.G."/>
            <person name="Kirilenko B.M."/>
            <person name="Davalos L.M."/>
            <person name="Corthals A.P."/>
            <person name="Power M.L."/>
            <person name="Jones G."/>
            <person name="Ransome R.D."/>
            <person name="Dechmann D.K.N."/>
            <person name="Locatelli A.G."/>
            <person name="Puechmaille S.J."/>
            <person name="Fedrigo O."/>
            <person name="Jarvis E.D."/>
            <person name="Hiller M."/>
            <person name="Vernes S.C."/>
            <person name="Myers E.W."/>
            <person name="Teeling E.C."/>
        </authorList>
    </citation>
    <scope>NUCLEOTIDE SEQUENCE [LARGE SCALE GENOMIC DNA]</scope>
    <source>
        <strain evidence="2">MMolMol1</strain>
        <tissue evidence="2">Muscle</tissue>
    </source>
</reference>
<evidence type="ECO:0000256" key="1">
    <source>
        <dbReference type="SAM" id="MobiDB-lite"/>
    </source>
</evidence>
<organism evidence="2 3">
    <name type="scientific">Molossus molossus</name>
    <name type="common">Pallas' mastiff bat</name>
    <name type="synonym">Vespertilio molossus</name>
    <dbReference type="NCBI Taxonomy" id="27622"/>
    <lineage>
        <taxon>Eukaryota</taxon>
        <taxon>Metazoa</taxon>
        <taxon>Chordata</taxon>
        <taxon>Craniata</taxon>
        <taxon>Vertebrata</taxon>
        <taxon>Euteleostomi</taxon>
        <taxon>Mammalia</taxon>
        <taxon>Eutheria</taxon>
        <taxon>Laurasiatheria</taxon>
        <taxon>Chiroptera</taxon>
        <taxon>Yangochiroptera</taxon>
        <taxon>Molossidae</taxon>
        <taxon>Molossus</taxon>
    </lineage>
</organism>
<evidence type="ECO:0000313" key="2">
    <source>
        <dbReference type="EMBL" id="KAF6481140.1"/>
    </source>
</evidence>
<feature type="region of interest" description="Disordered" evidence="1">
    <location>
        <begin position="61"/>
        <end position="90"/>
    </location>
</feature>
<protein>
    <submittedName>
        <fullName evidence="2">MRN complex interacting protein</fullName>
    </submittedName>
</protein>
<feature type="compositionally biased region" description="Basic and acidic residues" evidence="1">
    <location>
        <begin position="1"/>
        <end position="16"/>
    </location>
</feature>
<dbReference type="AlphaFoldDB" id="A0A7J8IA71"/>
<comment type="caution">
    <text evidence="2">The sequence shown here is derived from an EMBL/GenBank/DDBJ whole genome shotgun (WGS) entry which is preliminary data.</text>
</comment>